<dbReference type="Pfam" id="PF07486">
    <property type="entry name" value="Hydrolase_2"/>
    <property type="match status" value="1"/>
</dbReference>
<comment type="caution">
    <text evidence="3">The sequence shown here is derived from an EMBL/GenBank/DDBJ whole genome shotgun (WGS) entry which is preliminary data.</text>
</comment>
<evidence type="ECO:0000259" key="2">
    <source>
        <dbReference type="Pfam" id="PF07486"/>
    </source>
</evidence>
<dbReference type="InterPro" id="IPR042047">
    <property type="entry name" value="SleB_dom1"/>
</dbReference>
<feature type="domain" description="Cell wall hydrolase SleB" evidence="2">
    <location>
        <begin position="135"/>
        <end position="236"/>
    </location>
</feature>
<feature type="region of interest" description="Disordered" evidence="1">
    <location>
        <begin position="88"/>
        <end position="115"/>
    </location>
</feature>
<dbReference type="Gene3D" id="1.10.10.2520">
    <property type="entry name" value="Cell wall hydrolase SleB, domain 1"/>
    <property type="match status" value="1"/>
</dbReference>
<evidence type="ECO:0000313" key="4">
    <source>
        <dbReference type="Proteomes" id="UP001165962"/>
    </source>
</evidence>
<organism evidence="3 4">
    <name type="scientific">Paenibacillus agricola</name>
    <dbReference type="NCBI Taxonomy" id="2716264"/>
    <lineage>
        <taxon>Bacteria</taxon>
        <taxon>Bacillati</taxon>
        <taxon>Bacillota</taxon>
        <taxon>Bacilli</taxon>
        <taxon>Bacillales</taxon>
        <taxon>Paenibacillaceae</taxon>
        <taxon>Paenibacillus</taxon>
    </lineage>
</organism>
<protein>
    <submittedName>
        <fullName evidence="3">Spore cortex-lytic protein</fullName>
    </submittedName>
</protein>
<reference evidence="3" key="1">
    <citation type="submission" date="2020-03" db="EMBL/GenBank/DDBJ databases">
        <title>Draft sequencing of Paenibacilllus sp. S3N08.</title>
        <authorList>
            <person name="Kim D.-U."/>
        </authorList>
    </citation>
    <scope>NUCLEOTIDE SEQUENCE</scope>
    <source>
        <strain evidence="3">S3N08</strain>
    </source>
</reference>
<evidence type="ECO:0000313" key="3">
    <source>
        <dbReference type="EMBL" id="NHN33748.1"/>
    </source>
</evidence>
<name>A0ABX0JGD2_9BACL</name>
<dbReference type="RefSeq" id="WP_166154047.1">
    <property type="nucleotide sequence ID" value="NZ_JAAOIW010000013.1"/>
</dbReference>
<evidence type="ECO:0000256" key="1">
    <source>
        <dbReference type="SAM" id="MobiDB-lite"/>
    </source>
</evidence>
<proteinExistence type="predicted"/>
<keyword evidence="4" id="KW-1185">Reference proteome</keyword>
<dbReference type="EMBL" id="JAAOIW010000013">
    <property type="protein sequence ID" value="NHN33748.1"/>
    <property type="molecule type" value="Genomic_DNA"/>
</dbReference>
<dbReference type="InterPro" id="IPR011105">
    <property type="entry name" value="Cell_wall_hydrolase_SleB"/>
</dbReference>
<accession>A0ABX0JGD2</accession>
<sequence>MRKPAAKIATLLTVIISFFLVVPAEHADQRMIVANKQAISEVSLPSSTFIQKESGNQVDNSLKDRKLILEKVEKVTILSAEPITEVPIVPNPNVEASNPPKLETPSLSSTTEKKSISDSDKELLARLVTAEARNQPYLGQVAVAAVVLNRTESDKFPETIEGVINANNGKVYQFSPVKNGSINKPAIEAAVQAVEDALNGSDPTNGSLYFAELKSAAHVPNRNANVTVKIGDHTFYK</sequence>
<dbReference type="Proteomes" id="UP001165962">
    <property type="component" value="Unassembled WGS sequence"/>
</dbReference>
<gene>
    <name evidence="3" type="ORF">G9U52_28430</name>
</gene>